<evidence type="ECO:0000313" key="1">
    <source>
        <dbReference type="EMBL" id="XBS52733.1"/>
    </source>
</evidence>
<reference evidence="1" key="1">
    <citation type="submission" date="2024-06" db="EMBL/GenBank/DDBJ databases">
        <title>Lacrimispora cavernae sp. nov., a novel anaerobe isolated from bat guano pile inside a cave.</title>
        <authorList>
            <person name="Miller S.L."/>
            <person name="Lu N."/>
            <person name="King J."/>
            <person name="Sankaranarayanan K."/>
            <person name="Lawson P.A."/>
        </authorList>
    </citation>
    <scope>NUCLEOTIDE SEQUENCE</scope>
    <source>
        <strain evidence="1">BS-2</strain>
    </source>
</reference>
<proteinExistence type="predicted"/>
<dbReference type="EMBL" id="CP157940">
    <property type="protein sequence ID" value="XBS52733.1"/>
    <property type="molecule type" value="Genomic_DNA"/>
</dbReference>
<gene>
    <name evidence="1" type="ORF">ABFV83_12870</name>
</gene>
<sequence length="102" mass="11715">MFVHQLFAQIFEEEIKNVIVCDNYEKANWLARAAYGDKAFAVDCLQYPCEIGDKYHDGIFYHISEDGSETEIDYVPAVEQQVPTLNAQVSYLSMMSGYEMEV</sequence>
<accession>A0AAU7PKA6</accession>
<organism evidence="1">
    <name type="scientific">Lacrimispora sp. BS-2</name>
    <dbReference type="NCBI Taxonomy" id="3151850"/>
    <lineage>
        <taxon>Bacteria</taxon>
        <taxon>Bacillati</taxon>
        <taxon>Bacillota</taxon>
        <taxon>Clostridia</taxon>
        <taxon>Lachnospirales</taxon>
        <taxon>Lachnospiraceae</taxon>
        <taxon>Lacrimispora</taxon>
    </lineage>
</organism>
<protein>
    <submittedName>
        <fullName evidence="1">Uncharacterized protein</fullName>
    </submittedName>
</protein>
<name>A0AAU7PKA6_9FIRM</name>
<dbReference type="RefSeq" id="WP_349944372.1">
    <property type="nucleotide sequence ID" value="NZ_CP157940.1"/>
</dbReference>
<dbReference type="AlphaFoldDB" id="A0AAU7PKA6"/>